<evidence type="ECO:0000313" key="8">
    <source>
        <dbReference type="Proteomes" id="UP000245946"/>
    </source>
</evidence>
<feature type="domain" description="FAD-binding" evidence="6">
    <location>
        <begin position="340"/>
        <end position="381"/>
    </location>
</feature>
<dbReference type="PRINTS" id="PR00420">
    <property type="entry name" value="RNGMNOXGNASE"/>
</dbReference>
<evidence type="ECO:0000313" key="7">
    <source>
        <dbReference type="EMBL" id="PWO00245.1"/>
    </source>
</evidence>
<dbReference type="PANTHER" id="PTHR13789">
    <property type="entry name" value="MONOOXYGENASE"/>
    <property type="match status" value="1"/>
</dbReference>
<evidence type="ECO:0000256" key="3">
    <source>
        <dbReference type="ARBA" id="ARBA00022827"/>
    </source>
</evidence>
<evidence type="ECO:0000256" key="1">
    <source>
        <dbReference type="ARBA" id="ARBA00007992"/>
    </source>
</evidence>
<keyword evidence="8" id="KW-1185">Reference proteome</keyword>
<keyword evidence="3" id="KW-0274">FAD</keyword>
<accession>A0A316ZGU8</accession>
<dbReference type="SUPFAM" id="SSF51905">
    <property type="entry name" value="FAD/NAD(P)-binding domain"/>
    <property type="match status" value="1"/>
</dbReference>
<keyword evidence="5" id="KW-0503">Monooxygenase</keyword>
<organism evidence="7 8">
    <name type="scientific">Tilletiopsis washingtonensis</name>
    <dbReference type="NCBI Taxonomy" id="58919"/>
    <lineage>
        <taxon>Eukaryota</taxon>
        <taxon>Fungi</taxon>
        <taxon>Dikarya</taxon>
        <taxon>Basidiomycota</taxon>
        <taxon>Ustilaginomycotina</taxon>
        <taxon>Exobasidiomycetes</taxon>
        <taxon>Entylomatales</taxon>
        <taxon>Entylomatales incertae sedis</taxon>
        <taxon>Tilletiopsis</taxon>
    </lineage>
</organism>
<dbReference type="STRING" id="58919.A0A316ZGU8"/>
<sequence length="463" mass="48902">MSRPLNILILGGGIAGLALAAALRQRSEHRVVVLERGSLPGVPAALIASGLQRGHSDVPDAQDYGIAIAPNGTRMLHILGVANPVAALGGKPLQEISTRSAENEESENSSYPLDPSAPAFFCRRSAMVRTLAQAAASPMLPGAAVQIHINVPVAELDVQTARYGEHCGDLIVLADGLSKAGRAAVVDAHGLPAELRDANTAQLAYMGLVPARALAPFSHLHDDGVPRGCLANWTWDPPHAAEEEADEAAEMARRGRAQQRLILYPLGDDALQLFAYQPATAALLERFPRGGAHGSRAGFIRDVDAKEATEVFAAFAPEVQELLRSCPTLDLAQIRDAPCLDNWAAGRAVLVGDAAHATLPHTGQGSAQALEDAEALSYLLAPLRAEPSSASTEAAAVASLDEALAAFVAVRTPRAHMVQRTARMLNGCLAPGEAQYMRDWDEVSYMMSMLTYAGVEQQLAAQQ</sequence>
<dbReference type="OrthoDB" id="9993796at2759"/>
<dbReference type="PANTHER" id="PTHR13789:SF309">
    <property type="entry name" value="PUTATIVE (AFU_ORTHOLOGUE AFUA_6G14510)-RELATED"/>
    <property type="match status" value="1"/>
</dbReference>
<dbReference type="Proteomes" id="UP000245946">
    <property type="component" value="Unassembled WGS sequence"/>
</dbReference>
<dbReference type="GO" id="GO:0071949">
    <property type="term" value="F:FAD binding"/>
    <property type="evidence" value="ECO:0007669"/>
    <property type="project" value="InterPro"/>
</dbReference>
<evidence type="ECO:0000259" key="6">
    <source>
        <dbReference type="Pfam" id="PF01494"/>
    </source>
</evidence>
<dbReference type="Gene3D" id="3.50.50.60">
    <property type="entry name" value="FAD/NAD(P)-binding domain"/>
    <property type="match status" value="1"/>
</dbReference>
<dbReference type="Pfam" id="PF13450">
    <property type="entry name" value="NAD_binding_8"/>
    <property type="match status" value="1"/>
</dbReference>
<dbReference type="AlphaFoldDB" id="A0A316ZGU8"/>
<name>A0A316ZGU8_9BASI</name>
<dbReference type="EMBL" id="KZ819286">
    <property type="protein sequence ID" value="PWO00245.1"/>
    <property type="molecule type" value="Genomic_DNA"/>
</dbReference>
<protein>
    <submittedName>
        <fullName evidence="7">FAD/NAD(P)-binding domain-containing protein</fullName>
    </submittedName>
</protein>
<dbReference type="InterPro" id="IPR036188">
    <property type="entry name" value="FAD/NAD-bd_sf"/>
</dbReference>
<comment type="similarity">
    <text evidence="1">Belongs to the paxM FAD-dependent monooxygenase family.</text>
</comment>
<dbReference type="InterPro" id="IPR002938">
    <property type="entry name" value="FAD-bd"/>
</dbReference>
<dbReference type="GeneID" id="37271509"/>
<gene>
    <name evidence="7" type="ORF">FA09DRAFT_337064</name>
</gene>
<evidence type="ECO:0000256" key="5">
    <source>
        <dbReference type="ARBA" id="ARBA00023033"/>
    </source>
</evidence>
<dbReference type="RefSeq" id="XP_025600523.1">
    <property type="nucleotide sequence ID" value="XM_025743965.1"/>
</dbReference>
<evidence type="ECO:0000256" key="4">
    <source>
        <dbReference type="ARBA" id="ARBA00023002"/>
    </source>
</evidence>
<dbReference type="GO" id="GO:0004497">
    <property type="term" value="F:monooxygenase activity"/>
    <property type="evidence" value="ECO:0007669"/>
    <property type="project" value="UniProtKB-KW"/>
</dbReference>
<dbReference type="Pfam" id="PF01494">
    <property type="entry name" value="FAD_binding_3"/>
    <property type="match status" value="1"/>
</dbReference>
<reference evidence="7 8" key="1">
    <citation type="journal article" date="2018" name="Mol. Biol. Evol.">
        <title>Broad Genomic Sampling Reveals a Smut Pathogenic Ancestry of the Fungal Clade Ustilaginomycotina.</title>
        <authorList>
            <person name="Kijpornyongpan T."/>
            <person name="Mondo S.J."/>
            <person name="Barry K."/>
            <person name="Sandor L."/>
            <person name="Lee J."/>
            <person name="Lipzen A."/>
            <person name="Pangilinan J."/>
            <person name="LaButti K."/>
            <person name="Hainaut M."/>
            <person name="Henrissat B."/>
            <person name="Grigoriev I.V."/>
            <person name="Spatafora J.W."/>
            <person name="Aime M.C."/>
        </authorList>
    </citation>
    <scope>NUCLEOTIDE SEQUENCE [LARGE SCALE GENOMIC DNA]</scope>
    <source>
        <strain evidence="7 8">MCA 4186</strain>
    </source>
</reference>
<evidence type="ECO:0000256" key="2">
    <source>
        <dbReference type="ARBA" id="ARBA00022630"/>
    </source>
</evidence>
<proteinExistence type="inferred from homology"/>
<dbReference type="InterPro" id="IPR050493">
    <property type="entry name" value="FAD-dep_Monooxygenase_BioMet"/>
</dbReference>
<keyword evidence="2" id="KW-0285">Flavoprotein</keyword>
<keyword evidence="4" id="KW-0560">Oxidoreductase</keyword>